<keyword evidence="4" id="KW-1185">Reference proteome</keyword>
<proteinExistence type="predicted"/>
<feature type="region of interest" description="Disordered" evidence="1">
    <location>
        <begin position="71"/>
        <end position="194"/>
    </location>
</feature>
<keyword evidence="2" id="KW-0472">Membrane</keyword>
<dbReference type="EMBL" id="OY660880">
    <property type="protein sequence ID" value="CAJ1077820.1"/>
    <property type="molecule type" value="Genomic_DNA"/>
</dbReference>
<keyword evidence="2" id="KW-1133">Transmembrane helix</keyword>
<reference evidence="3" key="1">
    <citation type="submission" date="2023-08" db="EMBL/GenBank/DDBJ databases">
        <authorList>
            <person name="Alioto T."/>
            <person name="Alioto T."/>
            <person name="Gomez Garrido J."/>
        </authorList>
    </citation>
    <scope>NUCLEOTIDE SEQUENCE</scope>
</reference>
<feature type="transmembrane region" description="Helical" evidence="2">
    <location>
        <begin position="38"/>
        <end position="64"/>
    </location>
</feature>
<dbReference type="AlphaFoldDB" id="A0AAV1GWV3"/>
<dbReference type="InterPro" id="IPR029162">
    <property type="entry name" value="InaF-motif"/>
</dbReference>
<organism evidence="3 4">
    <name type="scientific">Xyrichtys novacula</name>
    <name type="common">Pearly razorfish</name>
    <name type="synonym">Hemipteronotus novacula</name>
    <dbReference type="NCBI Taxonomy" id="13765"/>
    <lineage>
        <taxon>Eukaryota</taxon>
        <taxon>Metazoa</taxon>
        <taxon>Chordata</taxon>
        <taxon>Craniata</taxon>
        <taxon>Vertebrata</taxon>
        <taxon>Euteleostomi</taxon>
        <taxon>Actinopterygii</taxon>
        <taxon>Neopterygii</taxon>
        <taxon>Teleostei</taxon>
        <taxon>Neoteleostei</taxon>
        <taxon>Acanthomorphata</taxon>
        <taxon>Eupercaria</taxon>
        <taxon>Labriformes</taxon>
        <taxon>Labridae</taxon>
        <taxon>Xyrichtys</taxon>
    </lineage>
</organism>
<dbReference type="Proteomes" id="UP001178508">
    <property type="component" value="Chromosome 17"/>
</dbReference>
<evidence type="ECO:0000313" key="3">
    <source>
        <dbReference type="EMBL" id="CAJ1077820.1"/>
    </source>
</evidence>
<dbReference type="Pfam" id="PF15018">
    <property type="entry name" value="InaF-motif"/>
    <property type="match status" value="1"/>
</dbReference>
<evidence type="ECO:0000256" key="1">
    <source>
        <dbReference type="SAM" id="MobiDB-lite"/>
    </source>
</evidence>
<protein>
    <submittedName>
        <fullName evidence="3">Uncharacterized protein LOC122862673</fullName>
    </submittedName>
</protein>
<name>A0AAV1GWV3_XYRNO</name>
<keyword evidence="2" id="KW-0812">Transmembrane</keyword>
<feature type="compositionally biased region" description="Polar residues" evidence="1">
    <location>
        <begin position="77"/>
        <end position="87"/>
    </location>
</feature>
<accession>A0AAV1GWV3</accession>
<dbReference type="PANTHER" id="PTHR34929:SF2">
    <property type="entry name" value="TRANSMEMBRANE PROTEIN INAFM1-RELATED"/>
    <property type="match status" value="1"/>
</dbReference>
<feature type="compositionally biased region" description="Basic and acidic residues" evidence="1">
    <location>
        <begin position="91"/>
        <end position="110"/>
    </location>
</feature>
<evidence type="ECO:0000313" key="4">
    <source>
        <dbReference type="Proteomes" id="UP001178508"/>
    </source>
</evidence>
<dbReference type="PANTHER" id="PTHR34929">
    <property type="entry name" value="ZGC:153157"/>
    <property type="match status" value="1"/>
</dbReference>
<gene>
    <name evidence="3" type="ORF">XNOV1_A025116</name>
</gene>
<sequence length="194" mass="20629">MRDPRTWTASSGPGERGKAATYTGDRKARLAARANKRWVRLMTVLVYVLSVSLFAVILSLYYGLVWTPTAGPETTHGRTGTSESGQTRCKGKSDTEVTVDFHTDSTEPEKPVPGSGDLSPGPTAMLHPVPPAGPFEPSQPEQDCSSPASSSTESPPVTAEDPSNLPTHRYGVQGGEPERPGSGSDELVFTETSK</sequence>
<evidence type="ECO:0000256" key="2">
    <source>
        <dbReference type="SAM" id="Phobius"/>
    </source>
</evidence>
<feature type="compositionally biased region" description="Low complexity" evidence="1">
    <location>
        <begin position="145"/>
        <end position="160"/>
    </location>
</feature>
<feature type="region of interest" description="Disordered" evidence="1">
    <location>
        <begin position="1"/>
        <end position="21"/>
    </location>
</feature>